<feature type="transmembrane region" description="Helical" evidence="1">
    <location>
        <begin position="91"/>
        <end position="114"/>
    </location>
</feature>
<feature type="transmembrane region" description="Helical" evidence="1">
    <location>
        <begin position="311"/>
        <end position="333"/>
    </location>
</feature>
<gene>
    <name evidence="3" type="ORF">QQ020_23555</name>
</gene>
<organism evidence="3 4">
    <name type="scientific">Agaribacillus aureus</name>
    <dbReference type="NCBI Taxonomy" id="3051825"/>
    <lineage>
        <taxon>Bacteria</taxon>
        <taxon>Pseudomonadati</taxon>
        <taxon>Bacteroidota</taxon>
        <taxon>Cytophagia</taxon>
        <taxon>Cytophagales</taxon>
        <taxon>Splendidivirgaceae</taxon>
        <taxon>Agaribacillus</taxon>
    </lineage>
</organism>
<sequence length="367" mass="43352">MTIERRHDIDWLRVIAIGLLLIYHIAITFQPWAMFVGFIRSDEPMENLWKPMTMLNVWRIPLLFYVSGMGVYFAIRKRNWQQLLAERTKRILLPFIFGIIAITPLHLFIFQGYYKMPLSYYPHAGHLWFLGNIFAYVLLLSPLFFYLKKKEDGRFMKILSSFMSNPFGPLSLSVFFVMETLILKPQIFEMYAQTWHGFFLGLLAFFFGFLFVYSGKAFWQTVLKWRWLYLCLAAVLYTIRWMIFEMKSPGYLMAVESNCWIFGVFGFAYKYLNRPSTILAYLSQAAYPVYIIHMFALYAGAMLILPLEIPLMLKFIAIIMFTGIVCYVIYEFIIRRISFLRPLFGLKWKFKNVEKAKVLTDPTGSSN</sequence>
<dbReference type="EMBL" id="JAUJEB010000006">
    <property type="protein sequence ID" value="MDN5215078.1"/>
    <property type="molecule type" value="Genomic_DNA"/>
</dbReference>
<feature type="transmembrane region" description="Helical" evidence="1">
    <location>
        <begin position="250"/>
        <end position="272"/>
    </location>
</feature>
<feature type="transmembrane region" description="Helical" evidence="1">
    <location>
        <begin position="126"/>
        <end position="147"/>
    </location>
</feature>
<keyword evidence="3" id="KW-0808">Transferase</keyword>
<protein>
    <submittedName>
        <fullName evidence="3">Acyltransferase family protein</fullName>
    </submittedName>
</protein>
<reference evidence="3" key="1">
    <citation type="submission" date="2023-06" db="EMBL/GenBank/DDBJ databases">
        <title>Genomic of Agaribacillus aureum.</title>
        <authorList>
            <person name="Wang G."/>
        </authorList>
    </citation>
    <scope>NUCLEOTIDE SEQUENCE</scope>
    <source>
        <strain evidence="3">BMA12</strain>
    </source>
</reference>
<evidence type="ECO:0000259" key="2">
    <source>
        <dbReference type="Pfam" id="PF01757"/>
    </source>
</evidence>
<evidence type="ECO:0000313" key="3">
    <source>
        <dbReference type="EMBL" id="MDN5215078.1"/>
    </source>
</evidence>
<feature type="transmembrane region" description="Helical" evidence="1">
    <location>
        <begin position="167"/>
        <end position="183"/>
    </location>
</feature>
<feature type="transmembrane region" description="Helical" evidence="1">
    <location>
        <begin position="58"/>
        <end position="75"/>
    </location>
</feature>
<name>A0ABT8LBQ2_9BACT</name>
<evidence type="ECO:0000313" key="4">
    <source>
        <dbReference type="Proteomes" id="UP001172083"/>
    </source>
</evidence>
<feature type="transmembrane region" description="Helical" evidence="1">
    <location>
        <begin position="227"/>
        <end position="244"/>
    </location>
</feature>
<feature type="domain" description="Acyltransferase 3" evidence="2">
    <location>
        <begin position="7"/>
        <end position="330"/>
    </location>
</feature>
<accession>A0ABT8LBQ2</accession>
<keyword evidence="1" id="KW-1133">Transmembrane helix</keyword>
<keyword evidence="1" id="KW-0472">Membrane</keyword>
<dbReference type="RefSeq" id="WP_346760417.1">
    <property type="nucleotide sequence ID" value="NZ_JAUJEB010000006.1"/>
</dbReference>
<dbReference type="GO" id="GO:0016746">
    <property type="term" value="F:acyltransferase activity"/>
    <property type="evidence" value="ECO:0007669"/>
    <property type="project" value="UniProtKB-KW"/>
</dbReference>
<keyword evidence="1" id="KW-0812">Transmembrane</keyword>
<dbReference type="PANTHER" id="PTHR36927:SF3">
    <property type="entry name" value="GLUCANS BIOSYNTHESIS PROTEIN C"/>
    <property type="match status" value="1"/>
</dbReference>
<dbReference type="InterPro" id="IPR002656">
    <property type="entry name" value="Acyl_transf_3_dom"/>
</dbReference>
<dbReference type="PANTHER" id="PTHR36927">
    <property type="entry name" value="BLR4337 PROTEIN"/>
    <property type="match status" value="1"/>
</dbReference>
<dbReference type="Pfam" id="PF01757">
    <property type="entry name" value="Acyl_transf_3"/>
    <property type="match status" value="1"/>
</dbReference>
<feature type="transmembrane region" description="Helical" evidence="1">
    <location>
        <begin position="284"/>
        <end position="305"/>
    </location>
</feature>
<comment type="caution">
    <text evidence="3">The sequence shown here is derived from an EMBL/GenBank/DDBJ whole genome shotgun (WGS) entry which is preliminary data.</text>
</comment>
<dbReference type="Proteomes" id="UP001172083">
    <property type="component" value="Unassembled WGS sequence"/>
</dbReference>
<keyword evidence="3" id="KW-0012">Acyltransferase</keyword>
<proteinExistence type="predicted"/>
<evidence type="ECO:0000256" key="1">
    <source>
        <dbReference type="SAM" id="Phobius"/>
    </source>
</evidence>
<feature type="transmembrane region" description="Helical" evidence="1">
    <location>
        <begin position="195"/>
        <end position="215"/>
    </location>
</feature>
<keyword evidence="4" id="KW-1185">Reference proteome</keyword>
<dbReference type="InterPro" id="IPR050623">
    <property type="entry name" value="Glucan_succinyl_AcylTrfase"/>
</dbReference>
<feature type="transmembrane region" description="Helical" evidence="1">
    <location>
        <begin position="12"/>
        <end position="38"/>
    </location>
</feature>